<accession>A0A193GJG4</accession>
<dbReference type="EMBL" id="CP016172">
    <property type="protein sequence ID" value="ANN79409.1"/>
    <property type="molecule type" value="Genomic_DNA"/>
</dbReference>
<evidence type="ECO:0008006" key="3">
    <source>
        <dbReference type="Google" id="ProtNLM"/>
    </source>
</evidence>
<gene>
    <name evidence="1" type="ORF">BAU07_21830</name>
</gene>
<evidence type="ECO:0000313" key="1">
    <source>
        <dbReference type="EMBL" id="ANN79409.1"/>
    </source>
</evidence>
<dbReference type="STRING" id="463014.BAU07_21830"/>
<dbReference type="Pfam" id="PF12059">
    <property type="entry name" value="DUF3540"/>
    <property type="match status" value="1"/>
</dbReference>
<sequence length="219" mass="23964">MKTATAARPHPVYDPVHLLGRVSGREQDGRYRVECDGRAWHARRAASCLLVPAQGDEVLISGPDPSRVYLIAVTEQADPRHTRLEMAGDVVMGSADGDVALESPRAVTLRGQDAVRVETAAFSLQASDARCVTDRMRYVATEVQATVGMTRLIGKACEAVLDRLSTISRLSFRTIQEVEQVRAGTLDYEAEQAVRLHGEYTLVTGHELVKVDAKQIHMG</sequence>
<dbReference type="Proteomes" id="UP000091926">
    <property type="component" value="Chromosome"/>
</dbReference>
<organism evidence="1 2">
    <name type="scientific">Bordetella flabilis</name>
    <dbReference type="NCBI Taxonomy" id="463014"/>
    <lineage>
        <taxon>Bacteria</taxon>
        <taxon>Pseudomonadati</taxon>
        <taxon>Pseudomonadota</taxon>
        <taxon>Betaproteobacteria</taxon>
        <taxon>Burkholderiales</taxon>
        <taxon>Alcaligenaceae</taxon>
        <taxon>Bordetella</taxon>
    </lineage>
</organism>
<proteinExistence type="predicted"/>
<protein>
    <recommendedName>
        <fullName evidence="3">DUF3540 domain-containing protein</fullName>
    </recommendedName>
</protein>
<dbReference type="OrthoDB" id="6119047at2"/>
<keyword evidence="2" id="KW-1185">Reference proteome</keyword>
<name>A0A193GJG4_9BORD</name>
<reference evidence="1 2" key="1">
    <citation type="submission" date="2016-06" db="EMBL/GenBank/DDBJ databases">
        <title>Complete genome sequences of Bordetella bronchialis and Bordetella flabilis.</title>
        <authorList>
            <person name="LiPuma J.J."/>
            <person name="Spilker T."/>
        </authorList>
    </citation>
    <scope>NUCLEOTIDE SEQUENCE [LARGE SCALE GENOMIC DNA]</scope>
    <source>
        <strain evidence="1 2">AU10664</strain>
    </source>
</reference>
<dbReference type="AlphaFoldDB" id="A0A193GJG4"/>
<evidence type="ECO:0000313" key="2">
    <source>
        <dbReference type="Proteomes" id="UP000091926"/>
    </source>
</evidence>
<dbReference type="RefSeq" id="WP_066662426.1">
    <property type="nucleotide sequence ID" value="NZ_CBCSCL010000007.1"/>
</dbReference>
<dbReference type="InterPro" id="IPR021927">
    <property type="entry name" value="DUF3540"/>
</dbReference>
<dbReference type="KEGG" id="bfz:BAU07_21830"/>